<protein>
    <recommendedName>
        <fullName evidence="1">Thioester reductase (TE) domain-containing protein</fullName>
    </recommendedName>
</protein>
<sequence length="389" mass="44784">MKKYLLTGGTGFLGSRLALELIKNGDAVIFLGRPADGISLQTRVRNVLHTLDHKINLDNLVTIETDIAKNHLGLSQEFIQSLHGQIDGIWHLAANLSFKESDRDIVHNTNVEGVRKILDLAKKLRSPLYYISTSYVHGNRPGPIFEDELIYPRRGFNNYYEKSKYLSEGLIREYAEKNSIDFIIFRPSILIDTGENIGIKKFGYYGVVAGFYDFRKNLVRIAQKGSILLNVLGIRMKERKLCVLMPFPYPPYTYLNLIPVDWAVSWMISISSDIRAKGRTFHIVNPHPFLIKTLLGQVLIALDIKMPILKSPKWIVNLYFAVLIVASRFIKPLKSMGSKLYYYKYYMVEENYYDMKNTKSILGKKSVEQLNIDSRVIQRMTEKFIQTLE</sequence>
<dbReference type="Gene3D" id="3.40.50.720">
    <property type="entry name" value="NAD(P)-binding Rossmann-like Domain"/>
    <property type="match status" value="1"/>
</dbReference>
<proteinExistence type="predicted"/>
<accession>A0A1G2BVH6</accession>
<dbReference type="InterPro" id="IPR026055">
    <property type="entry name" value="FAR"/>
</dbReference>
<dbReference type="SUPFAM" id="SSF51735">
    <property type="entry name" value="NAD(P)-binding Rossmann-fold domains"/>
    <property type="match status" value="1"/>
</dbReference>
<evidence type="ECO:0000259" key="1">
    <source>
        <dbReference type="Pfam" id="PF07993"/>
    </source>
</evidence>
<feature type="domain" description="Thioester reductase (TE)" evidence="1">
    <location>
        <begin position="6"/>
        <end position="213"/>
    </location>
</feature>
<comment type="caution">
    <text evidence="2">The sequence shown here is derived from an EMBL/GenBank/DDBJ whole genome shotgun (WGS) entry which is preliminary data.</text>
</comment>
<dbReference type="GO" id="GO:0080019">
    <property type="term" value="F:alcohol-forming very long-chain fatty acyl-CoA reductase activity"/>
    <property type="evidence" value="ECO:0007669"/>
    <property type="project" value="InterPro"/>
</dbReference>
<dbReference type="STRING" id="1798553.A3H70_02800"/>
<dbReference type="EMBL" id="MHKO01000003">
    <property type="protein sequence ID" value="OGY93164.1"/>
    <property type="molecule type" value="Genomic_DNA"/>
</dbReference>
<evidence type="ECO:0000313" key="3">
    <source>
        <dbReference type="Proteomes" id="UP000178109"/>
    </source>
</evidence>
<dbReference type="PANTHER" id="PTHR11011">
    <property type="entry name" value="MALE STERILITY PROTEIN 2-RELATED"/>
    <property type="match status" value="1"/>
</dbReference>
<dbReference type="Pfam" id="PF07993">
    <property type="entry name" value="NAD_binding_4"/>
    <property type="match status" value="1"/>
</dbReference>
<dbReference type="InterPro" id="IPR036291">
    <property type="entry name" value="NAD(P)-bd_dom_sf"/>
</dbReference>
<evidence type="ECO:0000313" key="2">
    <source>
        <dbReference type="EMBL" id="OGY93164.1"/>
    </source>
</evidence>
<dbReference type="Proteomes" id="UP000178109">
    <property type="component" value="Unassembled WGS sequence"/>
</dbReference>
<dbReference type="AlphaFoldDB" id="A0A1G2BVH6"/>
<name>A0A1G2BVH6_9BACT</name>
<gene>
    <name evidence="2" type="ORF">A3H70_02800</name>
</gene>
<dbReference type="InterPro" id="IPR013120">
    <property type="entry name" value="FAR_NAD-bd"/>
</dbReference>
<reference evidence="2 3" key="1">
    <citation type="journal article" date="2016" name="Nat. Commun.">
        <title>Thousands of microbial genomes shed light on interconnected biogeochemical processes in an aquifer system.</title>
        <authorList>
            <person name="Anantharaman K."/>
            <person name="Brown C.T."/>
            <person name="Hug L.A."/>
            <person name="Sharon I."/>
            <person name="Castelle C.J."/>
            <person name="Probst A.J."/>
            <person name="Thomas B.C."/>
            <person name="Singh A."/>
            <person name="Wilkins M.J."/>
            <person name="Karaoz U."/>
            <person name="Brodie E.L."/>
            <person name="Williams K.H."/>
            <person name="Hubbard S.S."/>
            <person name="Banfield J.F."/>
        </authorList>
    </citation>
    <scope>NUCLEOTIDE SEQUENCE [LARGE SCALE GENOMIC DNA]</scope>
</reference>
<organism evidence="2 3">
    <name type="scientific">Candidatus Komeilibacteria bacterium RIFCSPLOWO2_02_FULL_48_11</name>
    <dbReference type="NCBI Taxonomy" id="1798553"/>
    <lineage>
        <taxon>Bacteria</taxon>
        <taxon>Candidatus Komeiliibacteriota</taxon>
    </lineage>
</organism>